<keyword evidence="8" id="KW-0694">RNA-binding</keyword>
<reference evidence="16" key="1">
    <citation type="submission" date="2021-03" db="EMBL/GenBank/DDBJ databases">
        <title>Draft genome sequence of rust myrtle Austropuccinia psidii MF-1, a brazilian biotype.</title>
        <authorList>
            <person name="Quecine M.C."/>
            <person name="Pachon D.M.R."/>
            <person name="Bonatelli M.L."/>
            <person name="Correr F.H."/>
            <person name="Franceschini L.M."/>
            <person name="Leite T.F."/>
            <person name="Margarido G.R.A."/>
            <person name="Almeida C.A."/>
            <person name="Ferrarezi J.A."/>
            <person name="Labate C.A."/>
        </authorList>
    </citation>
    <scope>NUCLEOTIDE SEQUENCE</scope>
    <source>
        <strain evidence="16">MF-1</strain>
    </source>
</reference>
<protein>
    <recommendedName>
        <fullName evidence="15">Integrase catalytic domain-containing protein</fullName>
    </recommendedName>
</protein>
<evidence type="ECO:0000259" key="15">
    <source>
        <dbReference type="PROSITE" id="PS50994"/>
    </source>
</evidence>
<dbReference type="GO" id="GO:0006310">
    <property type="term" value="P:DNA recombination"/>
    <property type="evidence" value="ECO:0007669"/>
    <property type="project" value="UniProtKB-KW"/>
</dbReference>
<evidence type="ECO:0000256" key="14">
    <source>
        <dbReference type="ARBA" id="ARBA00049244"/>
    </source>
</evidence>
<dbReference type="InterPro" id="IPR012337">
    <property type="entry name" value="RNaseH-like_sf"/>
</dbReference>
<keyword evidence="6" id="KW-0378">Hydrolase</keyword>
<evidence type="ECO:0000256" key="5">
    <source>
        <dbReference type="ARBA" id="ARBA00022759"/>
    </source>
</evidence>
<name>A0A9Q3FTS7_9BASI</name>
<keyword evidence="11" id="KW-0239">DNA-directed DNA polymerase</keyword>
<dbReference type="PANTHER" id="PTHR42648">
    <property type="entry name" value="TRANSPOSASE, PUTATIVE-RELATED"/>
    <property type="match status" value="1"/>
</dbReference>
<dbReference type="GO" id="GO:0032196">
    <property type="term" value="P:transposition"/>
    <property type="evidence" value="ECO:0007669"/>
    <property type="project" value="UniProtKB-KW"/>
</dbReference>
<evidence type="ECO:0000256" key="7">
    <source>
        <dbReference type="ARBA" id="ARBA00022842"/>
    </source>
</evidence>
<evidence type="ECO:0000256" key="10">
    <source>
        <dbReference type="ARBA" id="ARBA00022918"/>
    </source>
</evidence>
<dbReference type="EMBL" id="AVOT02048147">
    <property type="protein sequence ID" value="MBW0543377.1"/>
    <property type="molecule type" value="Genomic_DNA"/>
</dbReference>
<evidence type="ECO:0000313" key="17">
    <source>
        <dbReference type="Proteomes" id="UP000765509"/>
    </source>
</evidence>
<keyword evidence="10" id="KW-0695">RNA-directed DNA polymerase</keyword>
<dbReference type="GO" id="GO:0003723">
    <property type="term" value="F:RNA binding"/>
    <property type="evidence" value="ECO:0007669"/>
    <property type="project" value="UniProtKB-KW"/>
</dbReference>
<comment type="catalytic activity">
    <reaction evidence="14">
        <text>DNA(n) + a 2'-deoxyribonucleoside 5'-triphosphate = DNA(n+1) + diphosphate</text>
        <dbReference type="Rhea" id="RHEA:22508"/>
        <dbReference type="Rhea" id="RHEA-COMP:17339"/>
        <dbReference type="Rhea" id="RHEA-COMP:17340"/>
        <dbReference type="ChEBI" id="CHEBI:33019"/>
        <dbReference type="ChEBI" id="CHEBI:61560"/>
        <dbReference type="ChEBI" id="CHEBI:173112"/>
        <dbReference type="EC" id="2.7.7.7"/>
    </reaction>
</comment>
<comment type="caution">
    <text evidence="16">The sequence shown here is derived from an EMBL/GenBank/DDBJ whole genome shotgun (WGS) entry which is preliminary data.</text>
</comment>
<sequence>MRPTTPDQCSQQGPGAHYHSPSLALWTDNAKEFTLEYFVLSLSKLGIGFFPSLPYLSQENGEAECLNQILRDMAWAMMVQSRMPDCFWCFAYSSACFLHNRLLNSQFLHSSPHQRLFGQTPSISTLYPFGAEAIFHVPTIQQSHKLSPRGLACCLLKTLMLGGWLLWDPVGDRQIQSTSVVFPYFLSSNNTPTGCVKGLLSYIVNAATLGQVPKERYFENEIKAIDTLPVTKDITIPENLGQALSGLLQHEWKRA</sequence>
<keyword evidence="9" id="KW-0229">DNA integration</keyword>
<evidence type="ECO:0000256" key="1">
    <source>
        <dbReference type="ARBA" id="ARBA00022578"/>
    </source>
</evidence>
<evidence type="ECO:0000256" key="13">
    <source>
        <dbReference type="ARBA" id="ARBA00048173"/>
    </source>
</evidence>
<gene>
    <name evidence="16" type="ORF">O181_083092</name>
</gene>
<evidence type="ECO:0000256" key="8">
    <source>
        <dbReference type="ARBA" id="ARBA00022884"/>
    </source>
</evidence>
<keyword evidence="17" id="KW-1185">Reference proteome</keyword>
<dbReference type="GO" id="GO:0005634">
    <property type="term" value="C:nucleus"/>
    <property type="evidence" value="ECO:0007669"/>
    <property type="project" value="UniProtKB-ARBA"/>
</dbReference>
<keyword evidence="4" id="KW-0479">Metal-binding</keyword>
<keyword evidence="7" id="KW-0460">Magnesium</keyword>
<dbReference type="InterPro" id="IPR039537">
    <property type="entry name" value="Retrotran_Ty1/copia-like"/>
</dbReference>
<feature type="domain" description="Integrase catalytic" evidence="15">
    <location>
        <begin position="24"/>
        <end position="120"/>
    </location>
</feature>
<dbReference type="GO" id="GO:0003887">
    <property type="term" value="F:DNA-directed DNA polymerase activity"/>
    <property type="evidence" value="ECO:0007669"/>
    <property type="project" value="UniProtKB-KW"/>
</dbReference>
<keyword evidence="12" id="KW-0233">DNA recombination</keyword>
<dbReference type="AlphaFoldDB" id="A0A9Q3FTS7"/>
<dbReference type="Gene3D" id="3.30.420.10">
    <property type="entry name" value="Ribonuclease H-like superfamily/Ribonuclease H"/>
    <property type="match status" value="1"/>
</dbReference>
<dbReference type="Proteomes" id="UP000765509">
    <property type="component" value="Unassembled WGS sequence"/>
</dbReference>
<proteinExistence type="predicted"/>
<dbReference type="OrthoDB" id="3257332at2759"/>
<dbReference type="GO" id="GO:0015074">
    <property type="term" value="P:DNA integration"/>
    <property type="evidence" value="ECO:0007669"/>
    <property type="project" value="UniProtKB-KW"/>
</dbReference>
<evidence type="ECO:0000256" key="11">
    <source>
        <dbReference type="ARBA" id="ARBA00022932"/>
    </source>
</evidence>
<evidence type="ECO:0000256" key="4">
    <source>
        <dbReference type="ARBA" id="ARBA00022723"/>
    </source>
</evidence>
<dbReference type="GO" id="GO:0003964">
    <property type="term" value="F:RNA-directed DNA polymerase activity"/>
    <property type="evidence" value="ECO:0007669"/>
    <property type="project" value="UniProtKB-KW"/>
</dbReference>
<keyword evidence="11" id="KW-0808">Transferase</keyword>
<dbReference type="GO" id="GO:0004519">
    <property type="term" value="F:endonuclease activity"/>
    <property type="evidence" value="ECO:0007669"/>
    <property type="project" value="UniProtKB-KW"/>
</dbReference>
<dbReference type="SUPFAM" id="SSF53098">
    <property type="entry name" value="Ribonuclease H-like"/>
    <property type="match status" value="1"/>
</dbReference>
<keyword evidence="3" id="KW-0540">Nuclease</keyword>
<evidence type="ECO:0000256" key="12">
    <source>
        <dbReference type="ARBA" id="ARBA00023172"/>
    </source>
</evidence>
<evidence type="ECO:0000256" key="2">
    <source>
        <dbReference type="ARBA" id="ARBA00022695"/>
    </source>
</evidence>
<evidence type="ECO:0000256" key="6">
    <source>
        <dbReference type="ARBA" id="ARBA00022801"/>
    </source>
</evidence>
<dbReference type="GO" id="GO:0016787">
    <property type="term" value="F:hydrolase activity"/>
    <property type="evidence" value="ECO:0007669"/>
    <property type="project" value="UniProtKB-KW"/>
</dbReference>
<dbReference type="PROSITE" id="PS50994">
    <property type="entry name" value="INTEGRASE"/>
    <property type="match status" value="1"/>
</dbReference>
<organism evidence="16 17">
    <name type="scientific">Austropuccinia psidii MF-1</name>
    <dbReference type="NCBI Taxonomy" id="1389203"/>
    <lineage>
        <taxon>Eukaryota</taxon>
        <taxon>Fungi</taxon>
        <taxon>Dikarya</taxon>
        <taxon>Basidiomycota</taxon>
        <taxon>Pucciniomycotina</taxon>
        <taxon>Pucciniomycetes</taxon>
        <taxon>Pucciniales</taxon>
        <taxon>Sphaerophragmiaceae</taxon>
        <taxon>Austropuccinia</taxon>
    </lineage>
</organism>
<evidence type="ECO:0000256" key="9">
    <source>
        <dbReference type="ARBA" id="ARBA00022908"/>
    </source>
</evidence>
<keyword evidence="1" id="KW-0815">Transposition</keyword>
<evidence type="ECO:0000313" key="16">
    <source>
        <dbReference type="EMBL" id="MBW0543377.1"/>
    </source>
</evidence>
<evidence type="ECO:0000256" key="3">
    <source>
        <dbReference type="ARBA" id="ARBA00022722"/>
    </source>
</evidence>
<accession>A0A9Q3FTS7</accession>
<dbReference type="GO" id="GO:0046872">
    <property type="term" value="F:metal ion binding"/>
    <property type="evidence" value="ECO:0007669"/>
    <property type="project" value="UniProtKB-KW"/>
</dbReference>
<comment type="catalytic activity">
    <reaction evidence="13">
        <text>DNA(n) + a 2'-deoxyribonucleoside 5'-triphosphate = DNA(n+1) + diphosphate</text>
        <dbReference type="Rhea" id="RHEA:22508"/>
        <dbReference type="Rhea" id="RHEA-COMP:17339"/>
        <dbReference type="Rhea" id="RHEA-COMP:17340"/>
        <dbReference type="ChEBI" id="CHEBI:33019"/>
        <dbReference type="ChEBI" id="CHEBI:61560"/>
        <dbReference type="ChEBI" id="CHEBI:173112"/>
        <dbReference type="EC" id="2.7.7.49"/>
    </reaction>
</comment>
<dbReference type="PANTHER" id="PTHR42648:SF11">
    <property type="entry name" value="TRANSPOSON TY4-P GAG-POL POLYPROTEIN"/>
    <property type="match status" value="1"/>
</dbReference>
<keyword evidence="5" id="KW-0255">Endonuclease</keyword>
<dbReference type="InterPro" id="IPR001584">
    <property type="entry name" value="Integrase_cat-core"/>
</dbReference>
<dbReference type="InterPro" id="IPR036397">
    <property type="entry name" value="RNaseH_sf"/>
</dbReference>
<keyword evidence="2" id="KW-0548">Nucleotidyltransferase</keyword>